<evidence type="ECO:0000313" key="2">
    <source>
        <dbReference type="EMBL" id="RMB98614.1"/>
    </source>
</evidence>
<dbReference type="GO" id="GO:0048477">
    <property type="term" value="P:oogenesis"/>
    <property type="evidence" value="ECO:0007669"/>
    <property type="project" value="TreeGrafter"/>
</dbReference>
<keyword evidence="3" id="KW-1185">Reference proteome</keyword>
<protein>
    <submittedName>
        <fullName evidence="2">Uncharacterized protein</fullName>
    </submittedName>
</protein>
<organism evidence="2 3">
    <name type="scientific">Hirundo rustica rustica</name>
    <dbReference type="NCBI Taxonomy" id="333673"/>
    <lineage>
        <taxon>Eukaryota</taxon>
        <taxon>Metazoa</taxon>
        <taxon>Chordata</taxon>
        <taxon>Craniata</taxon>
        <taxon>Vertebrata</taxon>
        <taxon>Euteleostomi</taxon>
        <taxon>Archelosauria</taxon>
        <taxon>Archosauria</taxon>
        <taxon>Dinosauria</taxon>
        <taxon>Saurischia</taxon>
        <taxon>Theropoda</taxon>
        <taxon>Coelurosauria</taxon>
        <taxon>Aves</taxon>
        <taxon>Neognathae</taxon>
        <taxon>Neoaves</taxon>
        <taxon>Telluraves</taxon>
        <taxon>Australaves</taxon>
        <taxon>Passeriformes</taxon>
        <taxon>Sylvioidea</taxon>
        <taxon>Hirundinidae</taxon>
        <taxon>Hirundo</taxon>
    </lineage>
</organism>
<dbReference type="PANTHER" id="PTHR35449:SF1">
    <property type="entry name" value="PROTEIN SIX6OS1"/>
    <property type="match status" value="1"/>
</dbReference>
<dbReference type="Proteomes" id="UP000269221">
    <property type="component" value="Unassembled WGS sequence"/>
</dbReference>
<accession>A0A3M0JCT1</accession>
<dbReference type="EMBL" id="QRBI01000152">
    <property type="protein sequence ID" value="RMB98614.1"/>
    <property type="molecule type" value="Genomic_DNA"/>
</dbReference>
<dbReference type="PANTHER" id="PTHR35449">
    <property type="entry name" value="PROTEIN SIX6OS1"/>
    <property type="match status" value="1"/>
</dbReference>
<proteinExistence type="predicted"/>
<gene>
    <name evidence="2" type="ORF">DUI87_24830</name>
</gene>
<dbReference type="InterPro" id="IPR031380">
    <property type="entry name" value="SIX6OS1"/>
</dbReference>
<evidence type="ECO:0000313" key="3">
    <source>
        <dbReference type="Proteomes" id="UP000269221"/>
    </source>
</evidence>
<dbReference type="AlphaFoldDB" id="A0A3M0JCT1"/>
<feature type="coiled-coil region" evidence="1">
    <location>
        <begin position="22"/>
        <end position="95"/>
    </location>
</feature>
<dbReference type="GO" id="GO:0007283">
    <property type="term" value="P:spermatogenesis"/>
    <property type="evidence" value="ECO:0007669"/>
    <property type="project" value="TreeGrafter"/>
</dbReference>
<evidence type="ECO:0000256" key="1">
    <source>
        <dbReference type="SAM" id="Coils"/>
    </source>
</evidence>
<dbReference type="Pfam" id="PF15676">
    <property type="entry name" value="S6OS1"/>
    <property type="match status" value="2"/>
</dbReference>
<reference evidence="2 3" key="1">
    <citation type="submission" date="2018-07" db="EMBL/GenBank/DDBJ databases">
        <title>A high quality draft genome assembly of the barn swallow (H. rustica rustica).</title>
        <authorList>
            <person name="Formenti G."/>
            <person name="Chiara M."/>
            <person name="Poveda L."/>
            <person name="Francoijs K.-J."/>
            <person name="Bonisoli-Alquati A."/>
            <person name="Canova L."/>
            <person name="Gianfranceschi L."/>
            <person name="Horner D.S."/>
            <person name="Saino N."/>
        </authorList>
    </citation>
    <scope>NUCLEOTIDE SEQUENCE [LARGE SCALE GENOMIC DNA]</scope>
    <source>
        <strain evidence="2">Chelidonia</strain>
        <tissue evidence="2">Blood</tissue>
    </source>
</reference>
<dbReference type="OrthoDB" id="8961345at2759"/>
<comment type="caution">
    <text evidence="2">The sequence shown here is derived from an EMBL/GenBank/DDBJ whole genome shotgun (WGS) entry which is preliminary data.</text>
</comment>
<sequence length="337" mass="38551">MSDEVLINLDKILVKLVYTAKITEKKNQIAWLEENIKKGNEELADLQKQNESSKKSCDVWKPTYAILKKHGECLKNEIKALEEATENERKMYEESIALCRKTLEEQRKKYTETPLAQKYYKKKQEVEEIQKRVLKRLEKYKWKEDACLDILGTAVVNAFTVMPFGSALHYKGREEKEKPVEPSVATSSSSSLAENLSQMVIDTAGTNNPQIAQVPSIVSMQNQVKFRLSDLPKQLTSNQQFESENAVMASQEAKHVAEEADERMDCLYVPQDVHTGFKPNEDNPDIAEERAEPFLRAPKTPDLKGKASHFSRTPPFDSYDFNFSFDSEQKAVLTFIV</sequence>
<dbReference type="GO" id="GO:0007129">
    <property type="term" value="P:homologous chromosome pairing at meiosis"/>
    <property type="evidence" value="ECO:0007669"/>
    <property type="project" value="TreeGrafter"/>
</dbReference>
<dbReference type="GO" id="GO:0000801">
    <property type="term" value="C:central element"/>
    <property type="evidence" value="ECO:0007669"/>
    <property type="project" value="TreeGrafter"/>
</dbReference>
<dbReference type="GO" id="GO:0010705">
    <property type="term" value="P:meiotic DNA double-strand break processing involved in reciprocal meiotic recombination"/>
    <property type="evidence" value="ECO:0007669"/>
    <property type="project" value="TreeGrafter"/>
</dbReference>
<dbReference type="STRING" id="333673.A0A3M0JCT1"/>
<keyword evidence="1" id="KW-0175">Coiled coil</keyword>
<name>A0A3M0JCT1_HIRRU</name>